<name>A0A8T3ATZ2_DENNO</name>
<evidence type="ECO:0000313" key="3">
    <source>
        <dbReference type="Proteomes" id="UP000829196"/>
    </source>
</evidence>
<sequence length="91" mass="10497">MQFCLGFQYGIENLFICLSSDRLFSLVFIFDNTMAGWCDFDWYYILWYALSMRWGGYFWRKSLCVSICVGKIVTCAGWISNCLAGILILGA</sequence>
<keyword evidence="3" id="KW-1185">Reference proteome</keyword>
<keyword evidence="1" id="KW-0472">Membrane</keyword>
<gene>
    <name evidence="2" type="ORF">KFK09_017806</name>
</gene>
<comment type="caution">
    <text evidence="2">The sequence shown here is derived from an EMBL/GenBank/DDBJ whole genome shotgun (WGS) entry which is preliminary data.</text>
</comment>
<keyword evidence="1" id="KW-0812">Transmembrane</keyword>
<proteinExistence type="predicted"/>
<protein>
    <submittedName>
        <fullName evidence="2">Uncharacterized protein</fullName>
    </submittedName>
</protein>
<feature type="transmembrane region" description="Helical" evidence="1">
    <location>
        <begin position="72"/>
        <end position="90"/>
    </location>
</feature>
<reference evidence="2" key="1">
    <citation type="journal article" date="2022" name="Front. Genet.">
        <title>Chromosome-Scale Assembly of the Dendrobium nobile Genome Provides Insights Into the Molecular Mechanism of the Biosynthesis of the Medicinal Active Ingredient of Dendrobium.</title>
        <authorList>
            <person name="Xu Q."/>
            <person name="Niu S.-C."/>
            <person name="Li K.-L."/>
            <person name="Zheng P.-J."/>
            <person name="Zhang X.-J."/>
            <person name="Jia Y."/>
            <person name="Liu Y."/>
            <person name="Niu Y.-X."/>
            <person name="Yu L.-H."/>
            <person name="Chen D.-F."/>
            <person name="Zhang G.-Q."/>
        </authorList>
    </citation>
    <scope>NUCLEOTIDE SEQUENCE</scope>
    <source>
        <tissue evidence="2">Leaf</tissue>
    </source>
</reference>
<keyword evidence="1" id="KW-1133">Transmembrane helix</keyword>
<dbReference type="Proteomes" id="UP000829196">
    <property type="component" value="Unassembled WGS sequence"/>
</dbReference>
<evidence type="ECO:0000256" key="1">
    <source>
        <dbReference type="SAM" id="Phobius"/>
    </source>
</evidence>
<accession>A0A8T3ATZ2</accession>
<dbReference type="AlphaFoldDB" id="A0A8T3ATZ2"/>
<evidence type="ECO:0000313" key="2">
    <source>
        <dbReference type="EMBL" id="KAI0499600.1"/>
    </source>
</evidence>
<dbReference type="EMBL" id="JAGYWB010000013">
    <property type="protein sequence ID" value="KAI0499600.1"/>
    <property type="molecule type" value="Genomic_DNA"/>
</dbReference>
<organism evidence="2 3">
    <name type="scientific">Dendrobium nobile</name>
    <name type="common">Orchid</name>
    <dbReference type="NCBI Taxonomy" id="94219"/>
    <lineage>
        <taxon>Eukaryota</taxon>
        <taxon>Viridiplantae</taxon>
        <taxon>Streptophyta</taxon>
        <taxon>Embryophyta</taxon>
        <taxon>Tracheophyta</taxon>
        <taxon>Spermatophyta</taxon>
        <taxon>Magnoliopsida</taxon>
        <taxon>Liliopsida</taxon>
        <taxon>Asparagales</taxon>
        <taxon>Orchidaceae</taxon>
        <taxon>Epidendroideae</taxon>
        <taxon>Malaxideae</taxon>
        <taxon>Dendrobiinae</taxon>
        <taxon>Dendrobium</taxon>
    </lineage>
</organism>